<evidence type="ECO:0000313" key="2">
    <source>
        <dbReference type="EMBL" id="GAQ90248.1"/>
    </source>
</evidence>
<dbReference type="OMA" id="FRVICIM"/>
<proteinExistence type="predicted"/>
<dbReference type="InterPro" id="IPR005325">
    <property type="entry name" value="DUF308_memb"/>
</dbReference>
<name>A0A1Y1IQ31_KLENI</name>
<keyword evidence="1" id="KW-0812">Transmembrane</keyword>
<dbReference type="Proteomes" id="UP000054558">
    <property type="component" value="Unassembled WGS sequence"/>
</dbReference>
<sequence>MAEAAKDDPALAAAHDYEANRAALHAGDATKTSHDPSAPVLESEPVIDPPVTEGNHHHEAVLVGDEEEGGPRSPCGNCGLDACPTIPFESIAKLSVWFLLMGMSLLLMGVVALAAPSLLKMAVEYLLGATLTFSALFAIIHGVYTFDAQGSSVSILYAVVYLLLGLFLIALVVSGLSEVLQICLAAWLVIGGISKLILAAQLRHMAASPIVLISGIVSLSFFQVAVTRWHHDTRDRDKVFGIIIGAELLSNGVASSCVALTALCSTRVHHNLGTDPRRGSEEDLHRPILH</sequence>
<feature type="transmembrane region" description="Helical" evidence="1">
    <location>
        <begin position="153"/>
        <end position="173"/>
    </location>
</feature>
<organism evidence="2 3">
    <name type="scientific">Klebsormidium nitens</name>
    <name type="common">Green alga</name>
    <name type="synonym">Ulothrix nitens</name>
    <dbReference type="NCBI Taxonomy" id="105231"/>
    <lineage>
        <taxon>Eukaryota</taxon>
        <taxon>Viridiplantae</taxon>
        <taxon>Streptophyta</taxon>
        <taxon>Klebsormidiophyceae</taxon>
        <taxon>Klebsormidiales</taxon>
        <taxon>Klebsormidiaceae</taxon>
        <taxon>Klebsormidium</taxon>
    </lineage>
</organism>
<feature type="transmembrane region" description="Helical" evidence="1">
    <location>
        <begin position="179"/>
        <end position="198"/>
    </location>
</feature>
<feature type="transmembrane region" description="Helical" evidence="1">
    <location>
        <begin position="125"/>
        <end position="146"/>
    </location>
</feature>
<reference evidence="2 3" key="1">
    <citation type="journal article" date="2014" name="Nat. Commun.">
        <title>Klebsormidium flaccidum genome reveals primary factors for plant terrestrial adaptation.</title>
        <authorList>
            <person name="Hori K."/>
            <person name="Maruyama F."/>
            <person name="Fujisawa T."/>
            <person name="Togashi T."/>
            <person name="Yamamoto N."/>
            <person name="Seo M."/>
            <person name="Sato S."/>
            <person name="Yamada T."/>
            <person name="Mori H."/>
            <person name="Tajima N."/>
            <person name="Moriyama T."/>
            <person name="Ikeuchi M."/>
            <person name="Watanabe M."/>
            <person name="Wada H."/>
            <person name="Kobayashi K."/>
            <person name="Saito M."/>
            <person name="Masuda T."/>
            <person name="Sasaki-Sekimoto Y."/>
            <person name="Mashiguchi K."/>
            <person name="Awai K."/>
            <person name="Shimojima M."/>
            <person name="Masuda S."/>
            <person name="Iwai M."/>
            <person name="Nobusawa T."/>
            <person name="Narise T."/>
            <person name="Kondo S."/>
            <person name="Saito H."/>
            <person name="Sato R."/>
            <person name="Murakawa M."/>
            <person name="Ihara Y."/>
            <person name="Oshima-Yamada Y."/>
            <person name="Ohtaka K."/>
            <person name="Satoh M."/>
            <person name="Sonobe K."/>
            <person name="Ishii M."/>
            <person name="Ohtani R."/>
            <person name="Kanamori-Sato M."/>
            <person name="Honoki R."/>
            <person name="Miyazaki D."/>
            <person name="Mochizuki H."/>
            <person name="Umetsu J."/>
            <person name="Higashi K."/>
            <person name="Shibata D."/>
            <person name="Kamiya Y."/>
            <person name="Sato N."/>
            <person name="Nakamura Y."/>
            <person name="Tabata S."/>
            <person name="Ida S."/>
            <person name="Kurokawa K."/>
            <person name="Ohta H."/>
        </authorList>
    </citation>
    <scope>NUCLEOTIDE SEQUENCE [LARGE SCALE GENOMIC DNA]</scope>
    <source>
        <strain evidence="2 3">NIES-2285</strain>
    </source>
</reference>
<keyword evidence="1" id="KW-1133">Transmembrane helix</keyword>
<dbReference type="EMBL" id="DF237567">
    <property type="protein sequence ID" value="GAQ90248.1"/>
    <property type="molecule type" value="Genomic_DNA"/>
</dbReference>
<evidence type="ECO:0000256" key="1">
    <source>
        <dbReference type="SAM" id="Phobius"/>
    </source>
</evidence>
<accession>A0A1Y1IQ31</accession>
<dbReference type="PANTHER" id="PTHR34989:SF1">
    <property type="entry name" value="PROTEIN HDED"/>
    <property type="match status" value="1"/>
</dbReference>
<dbReference type="Pfam" id="PF03729">
    <property type="entry name" value="DUF308"/>
    <property type="match status" value="2"/>
</dbReference>
<keyword evidence="1" id="KW-0472">Membrane</keyword>
<dbReference type="AlphaFoldDB" id="A0A1Y1IQ31"/>
<feature type="transmembrane region" description="Helical" evidence="1">
    <location>
        <begin position="96"/>
        <end position="119"/>
    </location>
</feature>
<gene>
    <name evidence="2" type="ORF">KFL_006180050</name>
</gene>
<dbReference type="PANTHER" id="PTHR34989">
    <property type="entry name" value="PROTEIN HDED"/>
    <property type="match status" value="1"/>
</dbReference>
<protein>
    <submittedName>
        <fullName evidence="2">Uncharacterized protein</fullName>
    </submittedName>
</protein>
<feature type="transmembrane region" description="Helical" evidence="1">
    <location>
        <begin position="239"/>
        <end position="263"/>
    </location>
</feature>
<keyword evidence="3" id="KW-1185">Reference proteome</keyword>
<evidence type="ECO:0000313" key="3">
    <source>
        <dbReference type="Proteomes" id="UP000054558"/>
    </source>
</evidence>
<feature type="transmembrane region" description="Helical" evidence="1">
    <location>
        <begin position="210"/>
        <end position="227"/>
    </location>
</feature>
<dbReference type="InterPro" id="IPR052712">
    <property type="entry name" value="Acid_resist_chaperone_HdeD"/>
</dbReference>